<dbReference type="SUPFAM" id="SSF102588">
    <property type="entry name" value="LmbE-like"/>
    <property type="match status" value="1"/>
</dbReference>
<dbReference type="AlphaFoldDB" id="A0AA49JGJ2"/>
<dbReference type="EMBL" id="CP120682">
    <property type="protein sequence ID" value="WKN37359.1"/>
    <property type="molecule type" value="Genomic_DNA"/>
</dbReference>
<accession>A0AA49JGJ2</accession>
<dbReference type="SUPFAM" id="SSF52317">
    <property type="entry name" value="Class I glutamine amidotransferase-like"/>
    <property type="match status" value="1"/>
</dbReference>
<dbReference type="InterPro" id="IPR029062">
    <property type="entry name" value="Class_I_gatase-like"/>
</dbReference>
<dbReference type="Pfam" id="PF02585">
    <property type="entry name" value="PIG-L"/>
    <property type="match status" value="1"/>
</dbReference>
<reference evidence="3" key="1">
    <citation type="journal article" date="2023" name="Comput. Struct. Biotechnol. J.">
        <title>Discovery of a novel marine Bacteroidetes with a rich repertoire of carbohydrate-active enzymes.</title>
        <authorList>
            <person name="Chen B."/>
            <person name="Liu G."/>
            <person name="Chen Q."/>
            <person name="Wang H."/>
            <person name="Liu L."/>
            <person name="Tang K."/>
        </authorList>
    </citation>
    <scope>NUCLEOTIDE SEQUENCE</scope>
    <source>
        <strain evidence="3">TK19036</strain>
    </source>
</reference>
<dbReference type="GO" id="GO:0016811">
    <property type="term" value="F:hydrolase activity, acting on carbon-nitrogen (but not peptide) bonds, in linear amides"/>
    <property type="evidence" value="ECO:0007669"/>
    <property type="project" value="TreeGrafter"/>
</dbReference>
<dbReference type="InterPro" id="IPR024078">
    <property type="entry name" value="LmbE-like_dom_sf"/>
</dbReference>
<feature type="chain" id="PRO_5041296079" evidence="1">
    <location>
        <begin position="23"/>
        <end position="856"/>
    </location>
</feature>
<keyword evidence="1" id="KW-0732">Signal</keyword>
<evidence type="ECO:0000313" key="3">
    <source>
        <dbReference type="EMBL" id="WKN37359.1"/>
    </source>
</evidence>
<name>A0AA49JGJ2_9BACT</name>
<feature type="signal peptide" evidence="1">
    <location>
        <begin position="1"/>
        <end position="22"/>
    </location>
</feature>
<gene>
    <name evidence="3" type="ORF">K4G66_01385</name>
</gene>
<dbReference type="Gene3D" id="2.60.40.10">
    <property type="entry name" value="Immunoglobulins"/>
    <property type="match status" value="1"/>
</dbReference>
<dbReference type="PANTHER" id="PTHR12993:SF11">
    <property type="entry name" value="N-ACETYLGLUCOSAMINYL-PHOSPHATIDYLINOSITOL DE-N-ACETYLASE"/>
    <property type="match status" value="1"/>
</dbReference>
<protein>
    <submittedName>
        <fullName evidence="3">PIG-L family deacetylase</fullName>
    </submittedName>
</protein>
<proteinExistence type="predicted"/>
<dbReference type="Gene3D" id="3.40.50.10320">
    <property type="entry name" value="LmbE-like"/>
    <property type="match status" value="1"/>
</dbReference>
<dbReference type="PANTHER" id="PTHR12993">
    <property type="entry name" value="N-ACETYLGLUCOSAMINYL-PHOSPHATIDYLINOSITOL DE-N-ACETYLASE-RELATED"/>
    <property type="match status" value="1"/>
</dbReference>
<reference evidence="3" key="2">
    <citation type="journal article" date="2024" name="Antonie Van Leeuwenhoek">
        <title>Roseihalotalea indica gen. nov., sp. nov., a halophilic Bacteroidetes from mesopelagic Southwest Indian Ocean with higher carbohydrate metabolic potential.</title>
        <authorList>
            <person name="Chen B."/>
            <person name="Zhang M."/>
            <person name="Lin D."/>
            <person name="Ye J."/>
            <person name="Tang K."/>
        </authorList>
    </citation>
    <scope>NUCLEOTIDE SEQUENCE</scope>
    <source>
        <strain evidence="3">TK19036</strain>
    </source>
</reference>
<organism evidence="3">
    <name type="scientific">Roseihalotalea indica</name>
    <dbReference type="NCBI Taxonomy" id="2867963"/>
    <lineage>
        <taxon>Bacteria</taxon>
        <taxon>Pseudomonadati</taxon>
        <taxon>Bacteroidota</taxon>
        <taxon>Cytophagia</taxon>
        <taxon>Cytophagales</taxon>
        <taxon>Catalimonadaceae</taxon>
        <taxon>Roseihalotalea</taxon>
    </lineage>
</organism>
<dbReference type="Pfam" id="PF10633">
    <property type="entry name" value="NPCBM_assoc"/>
    <property type="match status" value="1"/>
</dbReference>
<evidence type="ECO:0000259" key="2">
    <source>
        <dbReference type="Pfam" id="PF10633"/>
    </source>
</evidence>
<sequence length="856" mass="96403">MIRRPLFALLCSIFLLCSSSFAQSPKKLSAGELQLALKKLNVLGSVLYMAAHPDDENQVVIGYMSQVEMMNTGYLALTRGDGGQNLIGPEIRERLGVVRTQELIQARSMDGSQQFFTRAIDFGYSKTAEETLALWDKDKILSDVVWVIRKFRPDVIITRFPPDERAGHGHHTTSAILAAEAFDLAGDPDQFPEQLKYVEPWQPKRLLMNETSWFTEDIEKQVADNDSLYLMDMGVYLPLLGKSVPEIAALSRSKHESQGFGSTGSRGSDFEYFRHMKGDMAESDILEGINTSWSRVEGGAAIGALLQKAYEQYNPEQPEAIVPTLMEASEALDQLPEGYWKQVKREELTRVIQSCLGLYAEVRSGTNMLARRFRGEERRPGIAEYSATPGDSVTINVEIIQRSEVPVRLEEVQISRIEYDTLMNDTLQYNESVIFDKQVKLPEDLPYTEPYWLAQSNDGFSFEVDDQALIGLDENPPLLEAKFHLQIDEKPLTLTRRIVYKRNDPRKGEVYRPFVIIPPVLVRVPESVYVFASQESQQITATVEAGRSAVEGSVALEVPDGWKVEPASQQYNLTLKGEEQEFSFTVTPPEGASTGEIRVVADYNGESYDQSMVVIDYEHIPTQTLLPPATANLVKLDIQKEGNLVGYVMGAGDDVPKALEQIGYEVVLLQEDDIRMPYLSNFDAIIIGIRAYNTVNWLRYRNNRLLEYVEQGGTLITQYNTNSRLVTQDIAPYKLQLSRDRVADETVDVRILSPKHPVLTTPNAITQEDFSGWVQERGLYFPDEWDEKFTPIFSMNDPGEDEKKGSLLVAPYGKGYYIYTGISFFRELPAGVPGAYRLLTNLISIGKDAQVERGNE</sequence>
<dbReference type="InterPro" id="IPR013783">
    <property type="entry name" value="Ig-like_fold"/>
</dbReference>
<evidence type="ECO:0000256" key="1">
    <source>
        <dbReference type="SAM" id="SignalP"/>
    </source>
</evidence>
<dbReference type="InterPro" id="IPR003737">
    <property type="entry name" value="GlcNAc_PI_deacetylase-related"/>
</dbReference>
<dbReference type="InterPro" id="IPR018905">
    <property type="entry name" value="A-galactase_NEW3"/>
</dbReference>
<feature type="domain" description="Alpha-galactosidase NEW3" evidence="2">
    <location>
        <begin position="538"/>
        <end position="599"/>
    </location>
</feature>